<dbReference type="InterPro" id="IPR052526">
    <property type="entry name" value="HTH-type_Bedaq_tolerance"/>
</dbReference>
<feature type="domain" description="HTH marR-type" evidence="1">
    <location>
        <begin position="15"/>
        <end position="149"/>
    </location>
</feature>
<dbReference type="InterPro" id="IPR036390">
    <property type="entry name" value="WH_DNA-bd_sf"/>
</dbReference>
<evidence type="ECO:0000313" key="2">
    <source>
        <dbReference type="EMBL" id="ARU92974.1"/>
    </source>
</evidence>
<dbReference type="SUPFAM" id="SSF46785">
    <property type="entry name" value="Winged helix' DNA-binding domain"/>
    <property type="match status" value="1"/>
</dbReference>
<protein>
    <recommendedName>
        <fullName evidence="1">HTH marR-type domain-containing protein</fullName>
    </recommendedName>
</protein>
<dbReference type="GO" id="GO:0003700">
    <property type="term" value="F:DNA-binding transcription factor activity"/>
    <property type="evidence" value="ECO:0007669"/>
    <property type="project" value="InterPro"/>
</dbReference>
<dbReference type="Proteomes" id="UP000195729">
    <property type="component" value="Chromosome"/>
</dbReference>
<dbReference type="EMBL" id="CP015581">
    <property type="protein sequence ID" value="ARU97013.1"/>
    <property type="molecule type" value="Genomic_DNA"/>
</dbReference>
<dbReference type="PANTHER" id="PTHR39515">
    <property type="entry name" value="CONSERVED PROTEIN"/>
    <property type="match status" value="1"/>
</dbReference>
<evidence type="ECO:0000313" key="5">
    <source>
        <dbReference type="Proteomes" id="UP000195814"/>
    </source>
</evidence>
<dbReference type="Gene3D" id="1.10.10.10">
    <property type="entry name" value="Winged helix-like DNA-binding domain superfamily/Winged helix DNA-binding domain"/>
    <property type="match status" value="1"/>
</dbReference>
<dbReference type="KEGG" id="tci:A7K98_03670"/>
<dbReference type="PROSITE" id="PS50995">
    <property type="entry name" value="HTH_MARR_2"/>
    <property type="match status" value="1"/>
</dbReference>
<name>A0A1Y0L4M8_TATCI</name>
<dbReference type="EMBL" id="CP015579">
    <property type="protein sequence ID" value="ARU92974.1"/>
    <property type="molecule type" value="Genomic_DNA"/>
</dbReference>
<accession>A0A1Y0L4M8</accession>
<dbReference type="InterPro" id="IPR036388">
    <property type="entry name" value="WH-like_DNA-bd_sf"/>
</dbReference>
<proteinExistence type="predicted"/>
<evidence type="ECO:0000313" key="3">
    <source>
        <dbReference type="EMBL" id="ARU97013.1"/>
    </source>
</evidence>
<evidence type="ECO:0000259" key="1">
    <source>
        <dbReference type="PROSITE" id="PS50995"/>
    </source>
</evidence>
<dbReference type="Proteomes" id="UP000195814">
    <property type="component" value="Chromosome"/>
</dbReference>
<reference evidence="4 5" key="1">
    <citation type="submission" date="2016-05" db="EMBL/GenBank/DDBJ databases">
        <title>Complete genome sequence of two 2,5-diketo-D-glunonic acid producing strain Tatumella citrea.</title>
        <authorList>
            <person name="Duan C."/>
            <person name="Yang J."/>
            <person name="Yang S."/>
        </authorList>
    </citation>
    <scope>NUCLEOTIDE SEQUENCE [LARGE SCALE GENOMIC DNA]</scope>
    <source>
        <strain evidence="3 4">ATCC 39140</strain>
        <strain evidence="2 5">DSM 13699</strain>
    </source>
</reference>
<evidence type="ECO:0000313" key="4">
    <source>
        <dbReference type="Proteomes" id="UP000195729"/>
    </source>
</evidence>
<dbReference type="Pfam" id="PF12802">
    <property type="entry name" value="MarR_2"/>
    <property type="match status" value="1"/>
</dbReference>
<sequence length="159" mass="17721">MIVSPVHHNSPAEETQQLGEELRQVISAFVREVRKATGTQRNSQHETLELLEASGPLSVAELARLRGVKHQSMRLVAAELEQQQLVVRQKDPADNRAQLITLTDDARSQLAAARALRSEWIAGELHRKLDTASQEELRHGLAALRKLLDAGLQPPENHQ</sequence>
<keyword evidence="4" id="KW-1185">Reference proteome</keyword>
<dbReference type="OrthoDB" id="582199at2"/>
<organism evidence="2 5">
    <name type="scientific">Tatumella citrea</name>
    <name type="common">Pantoea citrea</name>
    <dbReference type="NCBI Taxonomy" id="53336"/>
    <lineage>
        <taxon>Bacteria</taxon>
        <taxon>Pseudomonadati</taxon>
        <taxon>Pseudomonadota</taxon>
        <taxon>Gammaproteobacteria</taxon>
        <taxon>Enterobacterales</taxon>
        <taxon>Erwiniaceae</taxon>
        <taxon>Tatumella</taxon>
    </lineage>
</organism>
<dbReference type="InterPro" id="IPR000835">
    <property type="entry name" value="HTH_MarR-typ"/>
</dbReference>
<gene>
    <name evidence="2" type="ORF">A7K98_03670</name>
    <name evidence="3" type="ORF">A7K99_03670</name>
</gene>
<dbReference type="PANTHER" id="PTHR39515:SF2">
    <property type="entry name" value="HTH-TYPE TRANSCRIPTIONAL REGULATOR RV0880"/>
    <property type="match status" value="1"/>
</dbReference>
<dbReference type="AlphaFoldDB" id="A0A1Y0L4M8"/>
<dbReference type="SMART" id="SM00347">
    <property type="entry name" value="HTH_MARR"/>
    <property type="match status" value="1"/>
</dbReference>